<protein>
    <recommendedName>
        <fullName evidence="1">CheW-like domain-containing protein</fullName>
    </recommendedName>
</protein>
<proteinExistence type="predicted"/>
<dbReference type="GO" id="GO:0007165">
    <property type="term" value="P:signal transduction"/>
    <property type="evidence" value="ECO:0007669"/>
    <property type="project" value="InterPro"/>
</dbReference>
<dbReference type="InterPro" id="IPR002545">
    <property type="entry name" value="CheW-lke_dom"/>
</dbReference>
<name>A0A1F5VNI7_9BACT</name>
<accession>A0A1F5VNI7</accession>
<dbReference type="SUPFAM" id="SSF50341">
    <property type="entry name" value="CheW-like"/>
    <property type="match status" value="1"/>
</dbReference>
<gene>
    <name evidence="2" type="ORF">A2Y62_00645</name>
</gene>
<reference evidence="2 3" key="1">
    <citation type="journal article" date="2016" name="Nat. Commun.">
        <title>Thousands of microbial genomes shed light on interconnected biogeochemical processes in an aquifer system.</title>
        <authorList>
            <person name="Anantharaman K."/>
            <person name="Brown C.T."/>
            <person name="Hug L.A."/>
            <person name="Sharon I."/>
            <person name="Castelle C.J."/>
            <person name="Probst A.J."/>
            <person name="Thomas B.C."/>
            <person name="Singh A."/>
            <person name="Wilkins M.J."/>
            <person name="Karaoz U."/>
            <person name="Brodie E.L."/>
            <person name="Williams K.H."/>
            <person name="Hubbard S.S."/>
            <person name="Banfield J.F."/>
        </authorList>
    </citation>
    <scope>NUCLEOTIDE SEQUENCE [LARGE SCALE GENOMIC DNA]</scope>
</reference>
<dbReference type="Pfam" id="PF01584">
    <property type="entry name" value="CheW"/>
    <property type="match status" value="1"/>
</dbReference>
<dbReference type="PROSITE" id="PS50851">
    <property type="entry name" value="CHEW"/>
    <property type="match status" value="1"/>
</dbReference>
<dbReference type="PANTHER" id="PTHR22617:SF23">
    <property type="entry name" value="CHEMOTAXIS PROTEIN CHEW"/>
    <property type="match status" value="1"/>
</dbReference>
<dbReference type="Gene3D" id="2.30.30.40">
    <property type="entry name" value="SH3 Domains"/>
    <property type="match status" value="1"/>
</dbReference>
<dbReference type="GO" id="GO:0005829">
    <property type="term" value="C:cytosol"/>
    <property type="evidence" value="ECO:0007669"/>
    <property type="project" value="TreeGrafter"/>
</dbReference>
<dbReference type="PANTHER" id="PTHR22617">
    <property type="entry name" value="CHEMOTAXIS SENSOR HISTIDINE KINASE-RELATED"/>
    <property type="match status" value="1"/>
</dbReference>
<evidence type="ECO:0000313" key="2">
    <source>
        <dbReference type="EMBL" id="OGF64967.1"/>
    </source>
</evidence>
<sequence length="161" mass="18401">MLGSTANQLLLKFEIDREYYGLMLEELTRIIELEHVLQLPKTPPGIYGVANYKGKIITIANIAYIIKKTAPSNLCLGLLNGSYSHIGLMINDKIETLMVSKIKINPLSESTINSPGKEILQGELLIENCMIQIISPNKLYNYLFKEMQFYLRKEFNLFQQN</sequence>
<dbReference type="EMBL" id="MFGW01000124">
    <property type="protein sequence ID" value="OGF64967.1"/>
    <property type="molecule type" value="Genomic_DNA"/>
</dbReference>
<comment type="caution">
    <text evidence="2">The sequence shown here is derived from an EMBL/GenBank/DDBJ whole genome shotgun (WGS) entry which is preliminary data.</text>
</comment>
<dbReference type="Proteomes" id="UP000178943">
    <property type="component" value="Unassembled WGS sequence"/>
</dbReference>
<organism evidence="2 3">
    <name type="scientific">Candidatus Fischerbacteria bacterium RBG_13_37_8</name>
    <dbReference type="NCBI Taxonomy" id="1817863"/>
    <lineage>
        <taxon>Bacteria</taxon>
        <taxon>Candidatus Fischeribacteriota</taxon>
    </lineage>
</organism>
<evidence type="ECO:0000313" key="3">
    <source>
        <dbReference type="Proteomes" id="UP000178943"/>
    </source>
</evidence>
<dbReference type="Gene3D" id="2.40.50.180">
    <property type="entry name" value="CheA-289, Domain 4"/>
    <property type="match status" value="1"/>
</dbReference>
<dbReference type="InterPro" id="IPR036061">
    <property type="entry name" value="CheW-like_dom_sf"/>
</dbReference>
<feature type="domain" description="CheW-like" evidence="1">
    <location>
        <begin position="7"/>
        <end position="145"/>
    </location>
</feature>
<evidence type="ECO:0000259" key="1">
    <source>
        <dbReference type="PROSITE" id="PS50851"/>
    </source>
</evidence>
<dbReference type="GO" id="GO:0006935">
    <property type="term" value="P:chemotaxis"/>
    <property type="evidence" value="ECO:0007669"/>
    <property type="project" value="InterPro"/>
</dbReference>
<dbReference type="AlphaFoldDB" id="A0A1F5VNI7"/>
<dbReference type="InterPro" id="IPR039315">
    <property type="entry name" value="CheW"/>
</dbReference>